<gene>
    <name evidence="8" type="ORF">TrRE_jg2880</name>
</gene>
<protein>
    <recommendedName>
        <fullName evidence="3 5">glucose-6-phosphate 1-epimerase</fullName>
        <ecNumber evidence="3 5">5.1.3.15</ecNumber>
    </recommendedName>
</protein>
<proteinExistence type="inferred from homology"/>
<evidence type="ECO:0000313" key="9">
    <source>
        <dbReference type="Proteomes" id="UP001165082"/>
    </source>
</evidence>
<evidence type="ECO:0000256" key="3">
    <source>
        <dbReference type="ARBA" id="ARBA00012083"/>
    </source>
</evidence>
<dbReference type="Pfam" id="PF01263">
    <property type="entry name" value="Aldose_epim"/>
    <property type="match status" value="1"/>
</dbReference>
<evidence type="ECO:0000256" key="4">
    <source>
        <dbReference type="ARBA" id="ARBA00023235"/>
    </source>
</evidence>
<dbReference type="Gene3D" id="2.70.98.10">
    <property type="match status" value="1"/>
</dbReference>
<feature type="binding site" evidence="7">
    <location>
        <position position="53"/>
    </location>
    <ligand>
        <name>substrate</name>
    </ligand>
</feature>
<dbReference type="GO" id="GO:0005737">
    <property type="term" value="C:cytoplasm"/>
    <property type="evidence" value="ECO:0007669"/>
    <property type="project" value="TreeGrafter"/>
</dbReference>
<evidence type="ECO:0000256" key="5">
    <source>
        <dbReference type="PIRNR" id="PIRNR016020"/>
    </source>
</evidence>
<evidence type="ECO:0000256" key="2">
    <source>
        <dbReference type="ARBA" id="ARBA00005866"/>
    </source>
</evidence>
<dbReference type="InterPro" id="IPR014718">
    <property type="entry name" value="GH-type_carb-bd"/>
</dbReference>
<sequence>MSEYEVITVEYAGASFSITPFGGHLLTYIPPTQTESILWCSSTHKKDMSKSIRGGVPVCFPQFGLIHDKVSPQHGWARLQVWTVVSSTDRSVSMTLTSSENQKQGRPDWGMWPANDGCPYKARLTLKVSLSDAGELSYAVAVRNEGEVTMPYQLLLHNYFSAESQDPEFGVTGLGGYEVIDTQPRGREGLGMDYFTQGSSPIRVDGEVDRIFHGKGPVTAEIKRGSNLGVARVSVSASPPRDVSCVVWNPHEAKAGGMGDFDDQGWRGMICVEPGLIDGLQMIKGGEEQVLKQVITYSS</sequence>
<feature type="binding site" evidence="7">
    <location>
        <position position="78"/>
    </location>
    <ligand>
        <name>substrate</name>
    </ligand>
</feature>
<dbReference type="Proteomes" id="UP001165082">
    <property type="component" value="Unassembled WGS sequence"/>
</dbReference>
<name>A0A9W6ZA59_9STRA</name>
<evidence type="ECO:0000313" key="8">
    <source>
        <dbReference type="EMBL" id="GMH48526.1"/>
    </source>
</evidence>
<keyword evidence="9" id="KW-1185">Reference proteome</keyword>
<dbReference type="GO" id="GO:0047938">
    <property type="term" value="F:glucose-6-phosphate 1-epimerase activity"/>
    <property type="evidence" value="ECO:0007669"/>
    <property type="project" value="UniProtKB-UniRule"/>
</dbReference>
<dbReference type="InterPro" id="IPR008183">
    <property type="entry name" value="Aldose_1/G6P_1-epimerase"/>
</dbReference>
<evidence type="ECO:0000256" key="7">
    <source>
        <dbReference type="PIRSR" id="PIRSR016020-2"/>
    </source>
</evidence>
<comment type="similarity">
    <text evidence="2 5">Belongs to the glucose-6-phosphate 1-epimerase family.</text>
</comment>
<dbReference type="InterPro" id="IPR025532">
    <property type="entry name" value="G6P_1-epimerase"/>
</dbReference>
<dbReference type="EMBL" id="BRXZ01005697">
    <property type="protein sequence ID" value="GMH48526.1"/>
    <property type="molecule type" value="Genomic_DNA"/>
</dbReference>
<feature type="active site" evidence="6">
    <location>
        <position position="157"/>
    </location>
</feature>
<evidence type="ECO:0000256" key="6">
    <source>
        <dbReference type="PIRSR" id="PIRSR016020-1"/>
    </source>
</evidence>
<dbReference type="PANTHER" id="PTHR11122:SF13">
    <property type="entry name" value="GLUCOSE-6-PHOSPHATE 1-EPIMERASE"/>
    <property type="match status" value="1"/>
</dbReference>
<organism evidence="8 9">
    <name type="scientific">Triparma retinervis</name>
    <dbReference type="NCBI Taxonomy" id="2557542"/>
    <lineage>
        <taxon>Eukaryota</taxon>
        <taxon>Sar</taxon>
        <taxon>Stramenopiles</taxon>
        <taxon>Ochrophyta</taxon>
        <taxon>Bolidophyceae</taxon>
        <taxon>Parmales</taxon>
        <taxon>Triparmaceae</taxon>
        <taxon>Triparma</taxon>
    </lineage>
</organism>
<accession>A0A9W6ZA59</accession>
<keyword evidence="4 5" id="KW-0413">Isomerase</keyword>
<dbReference type="SUPFAM" id="SSF74650">
    <property type="entry name" value="Galactose mutarotase-like"/>
    <property type="match status" value="1"/>
</dbReference>
<feature type="active site" evidence="6">
    <location>
        <position position="273"/>
    </location>
</feature>
<dbReference type="PIRSF" id="PIRSF016020">
    <property type="entry name" value="PHexose_mutarotase"/>
    <property type="match status" value="1"/>
</dbReference>
<comment type="catalytic activity">
    <reaction evidence="1">
        <text>alpha-D-glucose 6-phosphate = beta-D-glucose 6-phosphate</text>
        <dbReference type="Rhea" id="RHEA:16249"/>
        <dbReference type="ChEBI" id="CHEBI:58225"/>
        <dbReference type="ChEBI" id="CHEBI:58247"/>
        <dbReference type="EC" id="5.1.3.15"/>
    </reaction>
</comment>
<dbReference type="AlphaFoldDB" id="A0A9W6ZA59"/>
<feature type="binding site" evidence="7">
    <location>
        <position position="73"/>
    </location>
    <ligand>
        <name>substrate</name>
    </ligand>
</feature>
<dbReference type="InterPro" id="IPR011013">
    <property type="entry name" value="Gal_mutarotase_sf_dom"/>
</dbReference>
<dbReference type="GO" id="GO:0005975">
    <property type="term" value="P:carbohydrate metabolic process"/>
    <property type="evidence" value="ECO:0007669"/>
    <property type="project" value="InterPro"/>
</dbReference>
<evidence type="ECO:0000256" key="1">
    <source>
        <dbReference type="ARBA" id="ARBA00001096"/>
    </source>
</evidence>
<comment type="caution">
    <text evidence="8">The sequence shown here is derived from an EMBL/GenBank/DDBJ whole genome shotgun (WGS) entry which is preliminary data.</text>
</comment>
<dbReference type="EC" id="5.1.3.15" evidence="3 5"/>
<dbReference type="PANTHER" id="PTHR11122">
    <property type="entry name" value="APOSPORY-ASSOCIATED PROTEIN C-RELATED"/>
    <property type="match status" value="1"/>
</dbReference>
<reference evidence="8" key="1">
    <citation type="submission" date="2022-07" db="EMBL/GenBank/DDBJ databases">
        <title>Genome analysis of Parmales, a sister group of diatoms, reveals the evolutionary specialization of diatoms from phago-mixotrophs to photoautotrophs.</title>
        <authorList>
            <person name="Ban H."/>
            <person name="Sato S."/>
            <person name="Yoshikawa S."/>
            <person name="Kazumasa Y."/>
            <person name="Nakamura Y."/>
            <person name="Ichinomiya M."/>
            <person name="Saitoh K."/>
            <person name="Sato N."/>
            <person name="Blanc-Mathieu R."/>
            <person name="Endo H."/>
            <person name="Kuwata A."/>
            <person name="Ogata H."/>
        </authorList>
    </citation>
    <scope>NUCLEOTIDE SEQUENCE</scope>
</reference>
<dbReference type="OrthoDB" id="1659429at2759"/>
<dbReference type="GO" id="GO:0030246">
    <property type="term" value="F:carbohydrate binding"/>
    <property type="evidence" value="ECO:0007669"/>
    <property type="project" value="UniProtKB-UniRule"/>
</dbReference>